<sequence>MSLYHYTSVDVLASILKNNAIRFSSLSRMDDPDEVQTVDFDNIGRFLYASCWTNIKDESIPQWSMYSNGMKGVRIELSDERPNCIFQVEKRRDDNGNLMEVMPLLFDSKEYTVSPPYIPQLIKMKYTDDMEKLFPKVYIRTETATGYEESIMLNDIGKYKRNAWSFQHEVRFVFTAVPWERTKELIKLQENLLHNFSGGLNPGDAGYESDTPINRLRLIADKSFMDVPLSDNVTFKIVAGPKCSDGQLELLQLLKEKYSRIESVKISKLMGHIV</sequence>
<evidence type="ECO:0000313" key="1">
    <source>
        <dbReference type="EMBL" id="MFC6200758.1"/>
    </source>
</evidence>
<dbReference type="EMBL" id="JBHSSE010000003">
    <property type="protein sequence ID" value="MFC6200758.1"/>
    <property type="molecule type" value="Genomic_DNA"/>
</dbReference>
<accession>A0ABW1SGW2</accession>
<keyword evidence="2" id="KW-1185">Reference proteome</keyword>
<dbReference type="Proteomes" id="UP001596171">
    <property type="component" value="Unassembled WGS sequence"/>
</dbReference>
<protein>
    <submittedName>
        <fullName evidence="1">DUF2971 domain-containing protein</fullName>
    </submittedName>
</protein>
<comment type="caution">
    <text evidence="1">The sequence shown here is derived from an EMBL/GenBank/DDBJ whole genome shotgun (WGS) entry which is preliminary data.</text>
</comment>
<proteinExistence type="predicted"/>
<gene>
    <name evidence="1" type="ORF">ACFP1L_02460</name>
</gene>
<organism evidence="1 2">
    <name type="scientific">Lactiplantibacillus nangangensis</name>
    <dbReference type="NCBI Taxonomy" id="2559917"/>
    <lineage>
        <taxon>Bacteria</taxon>
        <taxon>Bacillati</taxon>
        <taxon>Bacillota</taxon>
        <taxon>Bacilli</taxon>
        <taxon>Lactobacillales</taxon>
        <taxon>Lactobacillaceae</taxon>
        <taxon>Lactiplantibacillus</taxon>
    </lineage>
</organism>
<evidence type="ECO:0000313" key="2">
    <source>
        <dbReference type="Proteomes" id="UP001596171"/>
    </source>
</evidence>
<name>A0ABW1SGW2_9LACO</name>
<dbReference type="RefSeq" id="WP_137615054.1">
    <property type="nucleotide sequence ID" value="NZ_BJDI01000001.1"/>
</dbReference>
<reference evidence="2" key="1">
    <citation type="journal article" date="2019" name="Int. J. Syst. Evol. Microbiol.">
        <title>The Global Catalogue of Microorganisms (GCM) 10K type strain sequencing project: providing services to taxonomists for standard genome sequencing and annotation.</title>
        <authorList>
            <consortium name="The Broad Institute Genomics Platform"/>
            <consortium name="The Broad Institute Genome Sequencing Center for Infectious Disease"/>
            <person name="Wu L."/>
            <person name="Ma J."/>
        </authorList>
    </citation>
    <scope>NUCLEOTIDE SEQUENCE [LARGE SCALE GENOMIC DNA]</scope>
    <source>
        <strain evidence="2">CCM 8930</strain>
    </source>
</reference>